<dbReference type="AlphaFoldDB" id="A0A2P8HIQ0"/>
<dbReference type="EMBL" id="PYAW01000003">
    <property type="protein sequence ID" value="PSL46106.1"/>
    <property type="molecule type" value="Genomic_DNA"/>
</dbReference>
<organism evidence="8 9">
    <name type="scientific">Chitinophaga niastensis</name>
    <dbReference type="NCBI Taxonomy" id="536980"/>
    <lineage>
        <taxon>Bacteria</taxon>
        <taxon>Pseudomonadati</taxon>
        <taxon>Bacteroidota</taxon>
        <taxon>Chitinophagia</taxon>
        <taxon>Chitinophagales</taxon>
        <taxon>Chitinophagaceae</taxon>
        <taxon>Chitinophaga</taxon>
    </lineage>
</organism>
<keyword evidence="2" id="KW-0004">4Fe-4S</keyword>
<dbReference type="PROSITE" id="PS51918">
    <property type="entry name" value="RADICAL_SAM"/>
    <property type="match status" value="1"/>
</dbReference>
<evidence type="ECO:0000256" key="4">
    <source>
        <dbReference type="ARBA" id="ARBA00022723"/>
    </source>
</evidence>
<dbReference type="GO" id="GO:0051539">
    <property type="term" value="F:4 iron, 4 sulfur cluster binding"/>
    <property type="evidence" value="ECO:0007669"/>
    <property type="project" value="UniProtKB-KW"/>
</dbReference>
<dbReference type="OrthoDB" id="9764628at2"/>
<dbReference type="SFLD" id="SFLDG01109">
    <property type="entry name" value="Uncharacterised_Radical_SAM_Su"/>
    <property type="match status" value="1"/>
</dbReference>
<dbReference type="CDD" id="cd01335">
    <property type="entry name" value="Radical_SAM"/>
    <property type="match status" value="1"/>
</dbReference>
<evidence type="ECO:0000256" key="5">
    <source>
        <dbReference type="ARBA" id="ARBA00023004"/>
    </source>
</evidence>
<evidence type="ECO:0000256" key="6">
    <source>
        <dbReference type="ARBA" id="ARBA00023014"/>
    </source>
</evidence>
<evidence type="ECO:0000313" key="9">
    <source>
        <dbReference type="Proteomes" id="UP000240971"/>
    </source>
</evidence>
<dbReference type="RefSeq" id="WP_106528917.1">
    <property type="nucleotide sequence ID" value="NZ_PYAW01000003.1"/>
</dbReference>
<keyword evidence="4" id="KW-0479">Metal-binding</keyword>
<keyword evidence="9" id="KW-1185">Reference proteome</keyword>
<dbReference type="SFLD" id="SFLDS00029">
    <property type="entry name" value="Radical_SAM"/>
    <property type="match status" value="1"/>
</dbReference>
<keyword evidence="5" id="KW-0408">Iron</keyword>
<name>A0A2P8HIQ0_CHINA</name>
<dbReference type="InterPro" id="IPR058240">
    <property type="entry name" value="rSAM_sf"/>
</dbReference>
<dbReference type="PANTHER" id="PTHR30352">
    <property type="entry name" value="PYRUVATE FORMATE-LYASE-ACTIVATING ENZYME"/>
    <property type="match status" value="1"/>
</dbReference>
<dbReference type="GO" id="GO:0046872">
    <property type="term" value="F:metal ion binding"/>
    <property type="evidence" value="ECO:0007669"/>
    <property type="project" value="UniProtKB-KW"/>
</dbReference>
<dbReference type="InterPro" id="IPR007197">
    <property type="entry name" value="rSAM"/>
</dbReference>
<accession>A0A2P8HIQ0</accession>
<protein>
    <submittedName>
        <fullName evidence="8">Wyosine [tRNA(Phe)-imidazoG37] synthetase (Radical SAM superfamily)</fullName>
    </submittedName>
</protein>
<evidence type="ECO:0000256" key="1">
    <source>
        <dbReference type="ARBA" id="ARBA00001966"/>
    </source>
</evidence>
<comment type="cofactor">
    <cofactor evidence="1">
        <name>[4Fe-4S] cluster</name>
        <dbReference type="ChEBI" id="CHEBI:49883"/>
    </cofactor>
</comment>
<evidence type="ECO:0000259" key="7">
    <source>
        <dbReference type="PROSITE" id="PS51918"/>
    </source>
</evidence>
<keyword evidence="6" id="KW-0411">Iron-sulfur</keyword>
<dbReference type="InterPro" id="IPR034457">
    <property type="entry name" value="Organic_radical-activating"/>
</dbReference>
<gene>
    <name evidence="8" type="ORF">CLV51_10382</name>
</gene>
<keyword evidence="3" id="KW-0949">S-adenosyl-L-methionine</keyword>
<dbReference type="PANTHER" id="PTHR30352:SF5">
    <property type="entry name" value="PYRUVATE FORMATE-LYASE 1-ACTIVATING ENZYME"/>
    <property type="match status" value="1"/>
</dbReference>
<evidence type="ECO:0000256" key="2">
    <source>
        <dbReference type="ARBA" id="ARBA00022485"/>
    </source>
</evidence>
<dbReference type="GO" id="GO:0003824">
    <property type="term" value="F:catalytic activity"/>
    <property type="evidence" value="ECO:0007669"/>
    <property type="project" value="InterPro"/>
</dbReference>
<reference evidence="8 9" key="1">
    <citation type="submission" date="2018-03" db="EMBL/GenBank/DDBJ databases">
        <title>Genomic Encyclopedia of Archaeal and Bacterial Type Strains, Phase II (KMG-II): from individual species to whole genera.</title>
        <authorList>
            <person name="Goeker M."/>
        </authorList>
    </citation>
    <scope>NUCLEOTIDE SEQUENCE [LARGE SCALE GENOMIC DNA]</scope>
    <source>
        <strain evidence="8 9">DSM 24859</strain>
    </source>
</reference>
<dbReference type="SUPFAM" id="SSF102114">
    <property type="entry name" value="Radical SAM enzymes"/>
    <property type="match status" value="1"/>
</dbReference>
<dbReference type="Pfam" id="PF04055">
    <property type="entry name" value="Radical_SAM"/>
    <property type="match status" value="1"/>
</dbReference>
<sequence length="434" mass="48883">MAVLTQTPYILYSDGDGNIFEDTTMYTTGRSGWDAWPVEADEWIELPEGGNLYELPGRRGIGINAATGDMQLCEKGWAVAAFIPPAHTGFYLSAYETMPDAPTLPLFCYTAVGWLDGKFYVPATRIEADIRQECAGFDDKKVKQGVKQLVAAYPHNRLVQHLAENCALTYECPAARNYFMGRWECPIPSSPACNANCVGCISFQPEEESIVSTQDRLRFKPTAQEIVEYTVPHLETAPYPIVSFGQGCEGEPLLMWETIRESIIEIRKHTSKGSININTNGSKPDAVRALCEAGLNSIRVSLNSAQEKYYTPYYRPNNYVFEDIIESLKVVREFGGWTSINYFVFPGMTDSADEYEALRKLISETGLNMIQWRNFNIDPDWYLGKLGVTETGECLGVKQLQELIHEEFPDVKFGYFNPPIERITGDYMADFAHK</sequence>
<proteinExistence type="predicted"/>
<dbReference type="Gene3D" id="3.20.20.70">
    <property type="entry name" value="Aldolase class I"/>
    <property type="match status" value="1"/>
</dbReference>
<comment type="caution">
    <text evidence="8">The sequence shown here is derived from an EMBL/GenBank/DDBJ whole genome shotgun (WGS) entry which is preliminary data.</text>
</comment>
<dbReference type="InterPro" id="IPR013785">
    <property type="entry name" value="Aldolase_TIM"/>
</dbReference>
<evidence type="ECO:0000256" key="3">
    <source>
        <dbReference type="ARBA" id="ARBA00022691"/>
    </source>
</evidence>
<dbReference type="Proteomes" id="UP000240971">
    <property type="component" value="Unassembled WGS sequence"/>
</dbReference>
<evidence type="ECO:0000313" key="8">
    <source>
        <dbReference type="EMBL" id="PSL46106.1"/>
    </source>
</evidence>
<feature type="domain" description="Radical SAM core" evidence="7">
    <location>
        <begin position="179"/>
        <end position="426"/>
    </location>
</feature>